<evidence type="ECO:0000313" key="1">
    <source>
        <dbReference type="EMBL" id="PJE57419.1"/>
    </source>
</evidence>
<sequence length="64" mass="7669">MAYRSNYLLFSNRNQEFFQTHLFTFLQKTKRFLTKNGALAGKLCFPAFFIKTKRVPLSFDWEPL</sequence>
<dbReference type="AlphaFoldDB" id="A0A2M8KBX2"/>
<reference evidence="2" key="1">
    <citation type="submission" date="2017-09" db="EMBL/GenBank/DDBJ databases">
        <title>Depth-based differentiation of microbial function through sediment-hosted aquifers and enrichment of novel symbionts in the deep terrestrial subsurface.</title>
        <authorList>
            <person name="Probst A.J."/>
            <person name="Ladd B."/>
            <person name="Jarett J.K."/>
            <person name="Geller-Mcgrath D.E."/>
            <person name="Sieber C.M.K."/>
            <person name="Emerson J.B."/>
            <person name="Anantharaman K."/>
            <person name="Thomas B.C."/>
            <person name="Malmstrom R."/>
            <person name="Stieglmeier M."/>
            <person name="Klingl A."/>
            <person name="Woyke T."/>
            <person name="Ryan C.M."/>
            <person name="Banfield J.F."/>
        </authorList>
    </citation>
    <scope>NUCLEOTIDE SEQUENCE [LARGE SCALE GENOMIC DNA]</scope>
</reference>
<dbReference type="EMBL" id="PFDX01000026">
    <property type="protein sequence ID" value="PJE57419.1"/>
    <property type="molecule type" value="Genomic_DNA"/>
</dbReference>
<name>A0A2M8KBX2_9BACT</name>
<dbReference type="Proteomes" id="UP000231648">
    <property type="component" value="Unassembled WGS sequence"/>
</dbReference>
<proteinExistence type="predicted"/>
<comment type="caution">
    <text evidence="1">The sequence shown here is derived from an EMBL/GenBank/DDBJ whole genome shotgun (WGS) entry which is preliminary data.</text>
</comment>
<protein>
    <submittedName>
        <fullName evidence="1">Uncharacterized protein</fullName>
    </submittedName>
</protein>
<evidence type="ECO:0000313" key="2">
    <source>
        <dbReference type="Proteomes" id="UP000231648"/>
    </source>
</evidence>
<organism evidence="1 2">
    <name type="scientific">Candidatus Portnoybacteria bacterium CG10_big_fil_rev_8_21_14_0_10_38_18</name>
    <dbReference type="NCBI Taxonomy" id="1974813"/>
    <lineage>
        <taxon>Bacteria</taxon>
        <taxon>Candidatus Portnoyibacteriota</taxon>
    </lineage>
</organism>
<gene>
    <name evidence="1" type="ORF">COU82_02100</name>
</gene>
<accession>A0A2M8KBX2</accession>